<dbReference type="RefSeq" id="WP_348713174.1">
    <property type="nucleotide sequence ID" value="NZ_CAXIXY010000006.1"/>
</dbReference>
<evidence type="ECO:0000256" key="1">
    <source>
        <dbReference type="SAM" id="SignalP"/>
    </source>
</evidence>
<evidence type="ECO:0000313" key="2">
    <source>
        <dbReference type="EMBL" id="CAL2091611.1"/>
    </source>
</evidence>
<evidence type="ECO:0000313" key="3">
    <source>
        <dbReference type="Proteomes" id="UP001497416"/>
    </source>
</evidence>
<feature type="chain" id="PRO_5046845873" evidence="1">
    <location>
        <begin position="21"/>
        <end position="136"/>
    </location>
</feature>
<dbReference type="Proteomes" id="UP001497416">
    <property type="component" value="Unassembled WGS sequence"/>
</dbReference>
<accession>A0ABM9P4B5</accession>
<comment type="caution">
    <text evidence="2">The sequence shown here is derived from an EMBL/GenBank/DDBJ whole genome shotgun (WGS) entry which is preliminary data.</text>
</comment>
<proteinExistence type="predicted"/>
<keyword evidence="3" id="KW-1185">Reference proteome</keyword>
<protein>
    <submittedName>
        <fullName evidence="2">Uncharacterized protein</fullName>
    </submittedName>
</protein>
<organism evidence="2 3">
    <name type="scientific">Tenacibaculum platacis</name>
    <dbReference type="NCBI Taxonomy" id="3137852"/>
    <lineage>
        <taxon>Bacteria</taxon>
        <taxon>Pseudomonadati</taxon>
        <taxon>Bacteroidota</taxon>
        <taxon>Flavobacteriia</taxon>
        <taxon>Flavobacteriales</taxon>
        <taxon>Flavobacteriaceae</taxon>
        <taxon>Tenacibaculum</taxon>
    </lineage>
</organism>
<feature type="signal peptide" evidence="1">
    <location>
        <begin position="1"/>
        <end position="20"/>
    </location>
</feature>
<dbReference type="EMBL" id="CAXIXY010000006">
    <property type="protein sequence ID" value="CAL2091611.1"/>
    <property type="molecule type" value="Genomic_DNA"/>
</dbReference>
<gene>
    <name evidence="2" type="ORF">T190607A01A_40248</name>
</gene>
<sequence length="136" mass="15579">MRHLFLLFILSAININTSFAQENNQNNDQDFAVIISRIEGQEPISLKEWLNYTKLDYKLKASSEVNKSSDSANNELTFFSDENGKKVPFKFNKGTISTQNPSKETLFKMFLISKRLSATLKSNTGKTFSDSDFYKQ</sequence>
<name>A0ABM9P4B5_9FLAO</name>
<reference evidence="2 3" key="1">
    <citation type="submission" date="2024-05" db="EMBL/GenBank/DDBJ databases">
        <authorList>
            <person name="Duchaud E."/>
        </authorList>
    </citation>
    <scope>NUCLEOTIDE SEQUENCE [LARGE SCALE GENOMIC DNA]</scope>
    <source>
        <strain evidence="2">Ena-SAMPLE-TAB-13-05-2024-13:56:06:370-140302</strain>
    </source>
</reference>
<keyword evidence="1" id="KW-0732">Signal</keyword>